<reference evidence="2" key="1">
    <citation type="submission" date="2022-11" db="UniProtKB">
        <authorList>
            <consortium name="WormBaseParasite"/>
        </authorList>
    </citation>
    <scope>IDENTIFICATION</scope>
</reference>
<accession>A0AC34PYH4</accession>
<sequence>MNKKILLVLFVLLIWITALDGNRGLTGPSPFDHLKHRFQTKRAVESDFDGTACQLANEARLVCGSKDHEINNFVYSCYNLKNILSTISEETRQEIADEYGMCCRSCQDKAAGCAPDFCECVDMVNLLHGEKIRQCGSRNLLFCKESWSQWDKNDDHRADVGFVQIVGMNIVMGSGGMAAFFIYLIVSVIVTLFLFGICIKYRCFNKNNEVQSQDFEVFTDYTEKGIQNDTTFAATPTQSFASPRTLSVTSIQTQSLAETKVSSTMEPKTQSTSMAVASQSREDIHPPRPPLPEISTQDQKSTKTRETTTS</sequence>
<organism evidence="1 2">
    <name type="scientific">Panagrolaimus sp. JU765</name>
    <dbReference type="NCBI Taxonomy" id="591449"/>
    <lineage>
        <taxon>Eukaryota</taxon>
        <taxon>Metazoa</taxon>
        <taxon>Ecdysozoa</taxon>
        <taxon>Nematoda</taxon>
        <taxon>Chromadorea</taxon>
        <taxon>Rhabditida</taxon>
        <taxon>Tylenchina</taxon>
        <taxon>Panagrolaimomorpha</taxon>
        <taxon>Panagrolaimoidea</taxon>
        <taxon>Panagrolaimidae</taxon>
        <taxon>Panagrolaimus</taxon>
    </lineage>
</organism>
<name>A0AC34PYH4_9BILA</name>
<proteinExistence type="predicted"/>
<evidence type="ECO:0000313" key="2">
    <source>
        <dbReference type="WBParaSite" id="JU765_v2.g1109.t1"/>
    </source>
</evidence>
<dbReference type="WBParaSite" id="JU765_v2.g1109.t1">
    <property type="protein sequence ID" value="JU765_v2.g1109.t1"/>
    <property type="gene ID" value="JU765_v2.g1109"/>
</dbReference>
<evidence type="ECO:0000313" key="1">
    <source>
        <dbReference type="Proteomes" id="UP000887576"/>
    </source>
</evidence>
<dbReference type="Proteomes" id="UP000887576">
    <property type="component" value="Unplaced"/>
</dbReference>
<protein>
    <submittedName>
        <fullName evidence="2">Uncharacterized protein</fullName>
    </submittedName>
</protein>